<accession>A0A2A5RV51</accession>
<dbReference type="EMBL" id="JXJW01000021">
    <property type="protein sequence ID" value="PCS05127.1"/>
    <property type="molecule type" value="Genomic_DNA"/>
</dbReference>
<dbReference type="AlphaFoldDB" id="A0A2A5RV51"/>
<comment type="caution">
    <text evidence="2">The sequence shown here is derived from an EMBL/GenBank/DDBJ whole genome shotgun (WGS) entry which is preliminary data.</text>
</comment>
<keyword evidence="1" id="KW-1133">Transmembrane helix</keyword>
<keyword evidence="3" id="KW-1185">Reference proteome</keyword>
<feature type="transmembrane region" description="Helical" evidence="1">
    <location>
        <begin position="72"/>
        <end position="90"/>
    </location>
</feature>
<feature type="transmembrane region" description="Helical" evidence="1">
    <location>
        <begin position="32"/>
        <end position="52"/>
    </location>
</feature>
<proteinExistence type="predicted"/>
<evidence type="ECO:0000313" key="3">
    <source>
        <dbReference type="Proteomes" id="UP000218282"/>
    </source>
</evidence>
<protein>
    <submittedName>
        <fullName evidence="2">Uncharacterized protein</fullName>
    </submittedName>
</protein>
<gene>
    <name evidence="2" type="ORF">RU86_GL001224</name>
</gene>
<evidence type="ECO:0000313" key="2">
    <source>
        <dbReference type="EMBL" id="PCS05127.1"/>
    </source>
</evidence>
<keyword evidence="1" id="KW-0812">Transmembrane</keyword>
<dbReference type="Proteomes" id="UP000218282">
    <property type="component" value="Unassembled WGS sequence"/>
</dbReference>
<feature type="transmembrane region" description="Helical" evidence="1">
    <location>
        <begin position="126"/>
        <end position="146"/>
    </location>
</feature>
<keyword evidence="1" id="KW-0472">Membrane</keyword>
<feature type="transmembrane region" description="Helical" evidence="1">
    <location>
        <begin position="97"/>
        <end position="120"/>
    </location>
</feature>
<evidence type="ECO:0000256" key="1">
    <source>
        <dbReference type="SAM" id="Phobius"/>
    </source>
</evidence>
<reference evidence="2 3" key="1">
    <citation type="submission" date="2014-12" db="EMBL/GenBank/DDBJ databases">
        <title>Draft genome sequences of 10 type strains of Lactococcus.</title>
        <authorList>
            <person name="Sun Z."/>
            <person name="Zhong Z."/>
            <person name="Liu W."/>
            <person name="Zhang W."/>
            <person name="Zhang H."/>
        </authorList>
    </citation>
    <scope>NUCLEOTIDE SEQUENCE [LARGE SCALE GENOMIC DNA]</scope>
    <source>
        <strain evidence="2 3">DSM 6634</strain>
    </source>
</reference>
<organism evidence="2 3">
    <name type="scientific">Pseudolactococcus piscium</name>
    <dbReference type="NCBI Taxonomy" id="1364"/>
    <lineage>
        <taxon>Bacteria</taxon>
        <taxon>Bacillati</taxon>
        <taxon>Bacillota</taxon>
        <taxon>Bacilli</taxon>
        <taxon>Lactobacillales</taxon>
        <taxon>Streptococcaceae</taxon>
        <taxon>Pseudolactococcus</taxon>
    </lineage>
</organism>
<name>A0A2A5RV51_9LACT</name>
<sequence length="155" mass="18075">MLQQSKKALNFCALLTNLKGQSHMHTLTYRKIVRLSGLYDFVFTLPFVTPWTFQMLNQVLNEVSPTPAFEPIHVVFVNLFGSIVIVWSILRIRSPKAIYGAYDAASRLLFFTWFMTYLLTSDFHPAILIFGLLEIIWFIVQGYGFWKLPKSERYL</sequence>